<proteinExistence type="predicted"/>
<evidence type="ECO:0000313" key="1">
    <source>
        <dbReference type="EMBL" id="MBB3937898.1"/>
    </source>
</evidence>
<dbReference type="OrthoDB" id="7916206at2"/>
<dbReference type="Proteomes" id="UP000531216">
    <property type="component" value="Unassembled WGS sequence"/>
</dbReference>
<reference evidence="1 2" key="1">
    <citation type="submission" date="2020-08" db="EMBL/GenBank/DDBJ databases">
        <title>Genomic Encyclopedia of Type Strains, Phase IV (KMG-IV): sequencing the most valuable type-strain genomes for metagenomic binning, comparative biology and taxonomic classification.</title>
        <authorList>
            <person name="Goeker M."/>
        </authorList>
    </citation>
    <scope>NUCLEOTIDE SEQUENCE [LARGE SCALE GENOMIC DNA]</scope>
    <source>
        <strain evidence="1 2">DSM 25024</strain>
    </source>
</reference>
<accession>A0A7W6BTS8</accession>
<name>A0A7W6BTS8_9HYPH</name>
<evidence type="ECO:0000313" key="2">
    <source>
        <dbReference type="Proteomes" id="UP000531216"/>
    </source>
</evidence>
<dbReference type="AlphaFoldDB" id="A0A7W6BTS8"/>
<dbReference type="EMBL" id="JACIDO010000013">
    <property type="protein sequence ID" value="MBB3937898.1"/>
    <property type="molecule type" value="Genomic_DNA"/>
</dbReference>
<comment type="caution">
    <text evidence="1">The sequence shown here is derived from an EMBL/GenBank/DDBJ whole genome shotgun (WGS) entry which is preliminary data.</text>
</comment>
<organism evidence="1 2">
    <name type="scientific">Aureimonas phyllosphaerae</name>
    <dbReference type="NCBI Taxonomy" id="1166078"/>
    <lineage>
        <taxon>Bacteria</taxon>
        <taxon>Pseudomonadati</taxon>
        <taxon>Pseudomonadota</taxon>
        <taxon>Alphaproteobacteria</taxon>
        <taxon>Hyphomicrobiales</taxon>
        <taxon>Aurantimonadaceae</taxon>
        <taxon>Aureimonas</taxon>
    </lineage>
</organism>
<gene>
    <name evidence="1" type="ORF">GGR05_004067</name>
</gene>
<sequence>MTRHLTERQRAEQVIFIDQLAHVVEVGASDPTDAEVRVVLARLAEARRDTIAGLLWSEQQQLSRRVLRADIEAFAPARRVNAPVAGFGLALYCLLRRLIDAAYLVIGDGSPLDQATTTILVSLEDYASRPGAMDRAERDADAIAATLRASGYLQGLDAPTDA</sequence>
<dbReference type="RefSeq" id="WP_090966220.1">
    <property type="nucleotide sequence ID" value="NZ_FOOA01000025.1"/>
</dbReference>
<protein>
    <submittedName>
        <fullName evidence="1">Uncharacterized protein</fullName>
    </submittedName>
</protein>
<keyword evidence="2" id="KW-1185">Reference proteome</keyword>